<evidence type="ECO:0000313" key="3">
    <source>
        <dbReference type="Proteomes" id="UP000660680"/>
    </source>
</evidence>
<feature type="region of interest" description="Disordered" evidence="1">
    <location>
        <begin position="92"/>
        <end position="111"/>
    </location>
</feature>
<gene>
    <name evidence="2" type="ORF">GCM10010171_38030</name>
</gene>
<feature type="region of interest" description="Disordered" evidence="1">
    <location>
        <begin position="1"/>
        <end position="33"/>
    </location>
</feature>
<accession>A0A918GIN8</accession>
<keyword evidence="3" id="KW-1185">Reference proteome</keyword>
<dbReference type="Proteomes" id="UP000660680">
    <property type="component" value="Unassembled WGS sequence"/>
</dbReference>
<proteinExistence type="predicted"/>
<name>A0A918GIN8_9PSEU</name>
<evidence type="ECO:0000313" key="2">
    <source>
        <dbReference type="EMBL" id="GGS39366.1"/>
    </source>
</evidence>
<dbReference type="EMBL" id="BMRB01000002">
    <property type="protein sequence ID" value="GGS39366.1"/>
    <property type="molecule type" value="Genomic_DNA"/>
</dbReference>
<protein>
    <submittedName>
        <fullName evidence="2">Uncharacterized protein</fullName>
    </submittedName>
</protein>
<organism evidence="2 3">
    <name type="scientific">Actinokineospora fastidiosa</name>
    <dbReference type="NCBI Taxonomy" id="1816"/>
    <lineage>
        <taxon>Bacteria</taxon>
        <taxon>Bacillati</taxon>
        <taxon>Actinomycetota</taxon>
        <taxon>Actinomycetes</taxon>
        <taxon>Pseudonocardiales</taxon>
        <taxon>Pseudonocardiaceae</taxon>
        <taxon>Actinokineospora</taxon>
    </lineage>
</organism>
<comment type="caution">
    <text evidence="2">The sequence shown here is derived from an EMBL/GenBank/DDBJ whole genome shotgun (WGS) entry which is preliminary data.</text>
</comment>
<evidence type="ECO:0000256" key="1">
    <source>
        <dbReference type="SAM" id="MobiDB-lite"/>
    </source>
</evidence>
<sequence length="126" mass="13270">MGKARLARTGGVGRIWPKPSGRRGRGLAPTTHTGRVVVGTGDEVDAADEDVETGAGREVEAAEGEVGDAELRWARCSAGVVQPASAMSATASAARRWERTGPACRTAQGPPVRATWRRYQRTDGLT</sequence>
<dbReference type="AlphaFoldDB" id="A0A918GIN8"/>
<reference evidence="2" key="1">
    <citation type="journal article" date="2014" name="Int. J. Syst. Evol. Microbiol.">
        <title>Complete genome sequence of Corynebacterium casei LMG S-19264T (=DSM 44701T), isolated from a smear-ripened cheese.</title>
        <authorList>
            <consortium name="US DOE Joint Genome Institute (JGI-PGF)"/>
            <person name="Walter F."/>
            <person name="Albersmeier A."/>
            <person name="Kalinowski J."/>
            <person name="Ruckert C."/>
        </authorList>
    </citation>
    <scope>NUCLEOTIDE SEQUENCE</scope>
    <source>
        <strain evidence="2">JCM 3276</strain>
    </source>
</reference>
<reference evidence="2" key="2">
    <citation type="submission" date="2020-09" db="EMBL/GenBank/DDBJ databases">
        <authorList>
            <person name="Sun Q."/>
            <person name="Ohkuma M."/>
        </authorList>
    </citation>
    <scope>NUCLEOTIDE SEQUENCE</scope>
    <source>
        <strain evidence="2">JCM 3276</strain>
    </source>
</reference>